<dbReference type="AlphaFoldDB" id="A0A8H7RGA9"/>
<feature type="compositionally biased region" description="Low complexity" evidence="3">
    <location>
        <begin position="646"/>
        <end position="661"/>
    </location>
</feature>
<evidence type="ECO:0000256" key="1">
    <source>
        <dbReference type="ARBA" id="ARBA00004123"/>
    </source>
</evidence>
<comment type="caution">
    <text evidence="5">The sequence shown here is derived from an EMBL/GenBank/DDBJ whole genome shotgun (WGS) entry which is preliminary data.</text>
</comment>
<comment type="subcellular location">
    <subcellularLocation>
        <location evidence="1">Nucleus</location>
    </subcellularLocation>
</comment>
<dbReference type="EMBL" id="JAEPRB010001003">
    <property type="protein sequence ID" value="KAG2209143.1"/>
    <property type="molecule type" value="Genomic_DNA"/>
</dbReference>
<accession>A0A8H7RGA9</accession>
<protein>
    <recommendedName>
        <fullName evidence="4">Serine/threonine-protein phosphatase 4 regulatory subunit 3-like central domain-containing protein</fullName>
    </recommendedName>
</protein>
<feature type="compositionally biased region" description="Polar residues" evidence="3">
    <location>
        <begin position="530"/>
        <end position="540"/>
    </location>
</feature>
<reference evidence="5 6" key="1">
    <citation type="submission" date="2020-12" db="EMBL/GenBank/DDBJ databases">
        <title>Metabolic potential, ecology and presence of endohyphal bacteria is reflected in genomic diversity of Mucoromycotina.</title>
        <authorList>
            <person name="Muszewska A."/>
            <person name="Okrasinska A."/>
            <person name="Steczkiewicz K."/>
            <person name="Drgas O."/>
            <person name="Orlowska M."/>
            <person name="Perlinska-Lenart U."/>
            <person name="Aleksandrzak-Piekarczyk T."/>
            <person name="Szatraj K."/>
            <person name="Zielenkiewicz U."/>
            <person name="Pilsyk S."/>
            <person name="Malc E."/>
            <person name="Mieczkowski P."/>
            <person name="Kruszewska J.S."/>
            <person name="Biernat P."/>
            <person name="Pawlowska J."/>
        </authorList>
    </citation>
    <scope>NUCLEOTIDE SEQUENCE [LARGE SCALE GENOMIC DNA]</scope>
    <source>
        <strain evidence="5 6">CBS 142.35</strain>
    </source>
</reference>
<evidence type="ECO:0000313" key="5">
    <source>
        <dbReference type="EMBL" id="KAG2209143.1"/>
    </source>
</evidence>
<dbReference type="GO" id="GO:0005654">
    <property type="term" value="C:nucleoplasm"/>
    <property type="evidence" value="ECO:0007669"/>
    <property type="project" value="TreeGrafter"/>
</dbReference>
<organism evidence="5 6">
    <name type="scientific">Circinella minor</name>
    <dbReference type="NCBI Taxonomy" id="1195481"/>
    <lineage>
        <taxon>Eukaryota</taxon>
        <taxon>Fungi</taxon>
        <taxon>Fungi incertae sedis</taxon>
        <taxon>Mucoromycota</taxon>
        <taxon>Mucoromycotina</taxon>
        <taxon>Mucoromycetes</taxon>
        <taxon>Mucorales</taxon>
        <taxon>Lichtheimiaceae</taxon>
        <taxon>Circinella</taxon>
    </lineage>
</organism>
<dbReference type="Pfam" id="PF04802">
    <property type="entry name" value="PP4R3"/>
    <property type="match status" value="1"/>
</dbReference>
<feature type="domain" description="Serine/threonine-protein phosphatase 4 regulatory subunit 3-like central" evidence="4">
    <location>
        <begin position="32"/>
        <end position="521"/>
    </location>
</feature>
<feature type="compositionally biased region" description="Acidic residues" evidence="3">
    <location>
        <begin position="558"/>
        <end position="569"/>
    </location>
</feature>
<dbReference type="InterPro" id="IPR016024">
    <property type="entry name" value="ARM-type_fold"/>
</dbReference>
<feature type="compositionally biased region" description="Low complexity" evidence="3">
    <location>
        <begin position="605"/>
        <end position="634"/>
    </location>
</feature>
<dbReference type="PANTHER" id="PTHR23318">
    <property type="entry name" value="ATP SYNTHASE GAMMA-RELATED"/>
    <property type="match status" value="1"/>
</dbReference>
<dbReference type="GO" id="GO:0030289">
    <property type="term" value="C:protein phosphatase 4 complex"/>
    <property type="evidence" value="ECO:0007669"/>
    <property type="project" value="TreeGrafter"/>
</dbReference>
<dbReference type="SUPFAM" id="SSF48371">
    <property type="entry name" value="ARM repeat"/>
    <property type="match status" value="1"/>
</dbReference>
<feature type="compositionally biased region" description="Acidic residues" evidence="3">
    <location>
        <begin position="595"/>
        <end position="604"/>
    </location>
</feature>
<feature type="region of interest" description="Disordered" evidence="3">
    <location>
        <begin position="525"/>
        <end position="544"/>
    </location>
</feature>
<keyword evidence="6" id="KW-1185">Reference proteome</keyword>
<dbReference type="PANTHER" id="PTHR23318:SF0">
    <property type="entry name" value="SERINE_THREONINE-PROTEIN PHOSPHATASE 4 REGULATORY SUBUNIT 3"/>
    <property type="match status" value="1"/>
</dbReference>
<evidence type="ECO:0000256" key="3">
    <source>
        <dbReference type="SAM" id="MobiDB-lite"/>
    </source>
</evidence>
<dbReference type="OrthoDB" id="27483at2759"/>
<dbReference type="GO" id="GO:0006974">
    <property type="term" value="P:DNA damage response"/>
    <property type="evidence" value="ECO:0007669"/>
    <property type="project" value="TreeGrafter"/>
</dbReference>
<gene>
    <name evidence="5" type="ORF">INT45_004552</name>
</gene>
<feature type="non-terminal residue" evidence="5">
    <location>
        <position position="1"/>
    </location>
</feature>
<evidence type="ECO:0000313" key="6">
    <source>
        <dbReference type="Proteomes" id="UP000646827"/>
    </source>
</evidence>
<dbReference type="Proteomes" id="UP000646827">
    <property type="component" value="Unassembled WGS sequence"/>
</dbReference>
<feature type="region of interest" description="Disordered" evidence="3">
    <location>
        <begin position="1"/>
        <end position="20"/>
    </location>
</feature>
<keyword evidence="2" id="KW-0539">Nucleus</keyword>
<sequence length="721" mass="81910">LGELESGGITPPLNDSQETAALPTPELSNLPEILNILNNAKTLQDKDRLASFIVPENYIDKLLPIFESCEDLEIFLNDNTIIEQIIRDETIIGVLGILEYDPEIPDKRATHRKNLLKHSQLEPVVPIENKTVNSKIQQTLRLKYLKDVILGDTIDDSLVSILHSLIFFNNIDIINYFESNHDYLDELFEIFRDNDASNEKKKEASKFVIQLCIMARAVQTSARAGLARTLAKHGLFDMFPFALCVDDEILRTHATNILASILELDAYLFREYTIEQTRTMDPENTTLGTVLRRFALDTDPGLKIQFAEIIKASMDLGNGTMVASTMAAEMLRKQDPDTEIYLTVFYDNYCNLFLRPFETLDVKPIKLDGPIEELELTQDQSDLCLYLCDLICFVIRQHSFRSKYLIRSTDCFVKIIQLYRCKHSHIKLAALRVFRTCIGLMDEFYTRHLIKFNIFEPTIRVFLDTDGRDNLLNSACLELVEFIRRENIKSLVEHLITNYGSVLDTINYVTICKMLRLRHEQNIEPDDSNISETKGNNSLERGNGQDITLDDAAAEEEYFNNQSSDEEDHSNEISLTSTDKSKDSQPLVNYGGSDSSDDEMESDEQQQQQSSPSLSSSPTPPSSEQHTNTNNNNHNHNHIEEEDNNNMDTTMTTVTTTNTTTSDDEETKTKSPSPSSPLSTTTESDRLTSPPPLPKRRLNDEDDDEDDVLAAKADTEIEVKQ</sequence>
<evidence type="ECO:0000256" key="2">
    <source>
        <dbReference type="ARBA" id="ARBA00023242"/>
    </source>
</evidence>
<evidence type="ECO:0000259" key="4">
    <source>
        <dbReference type="Pfam" id="PF04802"/>
    </source>
</evidence>
<feature type="region of interest" description="Disordered" evidence="3">
    <location>
        <begin position="558"/>
        <end position="721"/>
    </location>
</feature>
<feature type="compositionally biased region" description="Low complexity" evidence="3">
    <location>
        <begin position="670"/>
        <end position="682"/>
    </location>
</feature>
<proteinExistence type="predicted"/>
<dbReference type="InterPro" id="IPR006887">
    <property type="entry name" value="P4R3-like_central_dom"/>
</dbReference>
<dbReference type="InterPro" id="IPR051137">
    <property type="entry name" value="PP4R3-like"/>
</dbReference>
<dbReference type="GO" id="GO:0072542">
    <property type="term" value="F:protein phosphatase activator activity"/>
    <property type="evidence" value="ECO:0007669"/>
    <property type="project" value="TreeGrafter"/>
</dbReference>
<name>A0A8H7RGA9_9FUNG</name>